<keyword evidence="2" id="KW-0472">Membrane</keyword>
<dbReference type="STRING" id="59561.AQZ59_01581"/>
<dbReference type="NCBIfam" id="NF009314">
    <property type="entry name" value="PRK12674.1-2"/>
    <property type="match status" value="1"/>
</dbReference>
<dbReference type="Proteomes" id="UP000054404">
    <property type="component" value="Unassembled WGS sequence"/>
</dbReference>
<reference evidence="4" key="2">
    <citation type="submission" date="2023-05" db="EMBL/GenBank/DDBJ databases">
        <title>Genomic Catalog of Human Bladder Bacteria.</title>
        <authorList>
            <person name="Du J."/>
        </authorList>
    </citation>
    <scope>NUCLEOTIDE SEQUENCE</scope>
    <source>
        <strain evidence="4">UMB1304A</strain>
    </source>
</reference>
<dbReference type="InterPro" id="IPR005133">
    <property type="entry name" value="PhaG_MnhG_YufB"/>
</dbReference>
<proteinExistence type="inferred from homology"/>
<feature type="transmembrane region" description="Helical" evidence="2">
    <location>
        <begin position="6"/>
        <end position="30"/>
    </location>
</feature>
<evidence type="ECO:0000313" key="3">
    <source>
        <dbReference type="EMBL" id="KTF03622.1"/>
    </source>
</evidence>
<keyword evidence="2" id="KW-0812">Transmembrane</keyword>
<keyword evidence="5" id="KW-1185">Reference proteome</keyword>
<dbReference type="PANTHER" id="PTHR34703:SF1">
    <property type="entry name" value="ANTIPORTER SUBUNIT MNHG2-RELATED"/>
    <property type="match status" value="1"/>
</dbReference>
<dbReference type="PANTHER" id="PTHR34703">
    <property type="entry name" value="ANTIPORTER SUBUNIT MNHG2-RELATED"/>
    <property type="match status" value="1"/>
</dbReference>
<reference evidence="3 5" key="1">
    <citation type="submission" date="2015-11" db="EMBL/GenBank/DDBJ databases">
        <title>Draft Genome Sequence of the Type Strain Trueperella bernardiae LCDC 89-0504T, Isolated from Blood Culture.</title>
        <authorList>
            <person name="Bernier A.-M."/>
            <person name="Bernard K."/>
        </authorList>
    </citation>
    <scope>NUCLEOTIDE SEQUENCE [LARGE SCALE GENOMIC DNA]</scope>
    <source>
        <strain evidence="3 5">LCDC 89-0504</strain>
    </source>
</reference>
<dbReference type="AlphaFoldDB" id="A0A0W1KI86"/>
<dbReference type="PATRIC" id="fig|59561.3.peg.1576"/>
<gene>
    <name evidence="3" type="primary">mnhG1</name>
    <name evidence="4" type="synonym">mnhG</name>
    <name evidence="3" type="ORF">AQZ59_01581</name>
    <name evidence="4" type="ORF">QP858_00200</name>
</gene>
<evidence type="ECO:0000313" key="4">
    <source>
        <dbReference type="EMBL" id="MDK8600889.1"/>
    </source>
</evidence>
<evidence type="ECO:0000256" key="1">
    <source>
        <dbReference type="ARBA" id="ARBA00008404"/>
    </source>
</evidence>
<dbReference type="EMBL" id="LNIZ01000008">
    <property type="protein sequence ID" value="KTF03622.1"/>
    <property type="molecule type" value="Genomic_DNA"/>
</dbReference>
<evidence type="ECO:0000313" key="5">
    <source>
        <dbReference type="Proteomes" id="UP000054404"/>
    </source>
</evidence>
<feature type="transmembrane region" description="Helical" evidence="2">
    <location>
        <begin position="67"/>
        <end position="88"/>
    </location>
</feature>
<accession>A0A0W1KI86</accession>
<sequence length="119" mass="13113">MNWAQIADWVGITLIVTGSLFTLIAAIGVFRFRDLLAIQHVATKPQTFSLIMLMVGVSLIVRSATMTWTMMLVIGFQLITAPISAHMMSRAGYRTDRIDKSALIIDELGEDMTVGDDHG</sequence>
<dbReference type="RefSeq" id="WP_068538540.1">
    <property type="nucleotide sequence ID" value="NZ_CALTZF010000014.1"/>
</dbReference>
<keyword evidence="2" id="KW-1133">Transmembrane helix</keyword>
<dbReference type="Pfam" id="PF03334">
    <property type="entry name" value="PhaG_MnhG_YufB"/>
    <property type="match status" value="1"/>
</dbReference>
<dbReference type="GO" id="GO:0015385">
    <property type="term" value="F:sodium:proton antiporter activity"/>
    <property type="evidence" value="ECO:0007669"/>
    <property type="project" value="TreeGrafter"/>
</dbReference>
<organism evidence="3 5">
    <name type="scientific">Trueperella bernardiae</name>
    <dbReference type="NCBI Taxonomy" id="59561"/>
    <lineage>
        <taxon>Bacteria</taxon>
        <taxon>Bacillati</taxon>
        <taxon>Actinomycetota</taxon>
        <taxon>Actinomycetes</taxon>
        <taxon>Actinomycetales</taxon>
        <taxon>Actinomycetaceae</taxon>
        <taxon>Trueperella</taxon>
    </lineage>
</organism>
<dbReference type="EMBL" id="JASPDQ010000001">
    <property type="protein sequence ID" value="MDK8600889.1"/>
    <property type="molecule type" value="Genomic_DNA"/>
</dbReference>
<evidence type="ECO:0000256" key="2">
    <source>
        <dbReference type="SAM" id="Phobius"/>
    </source>
</evidence>
<dbReference type="Proteomes" id="UP001225576">
    <property type="component" value="Unassembled WGS sequence"/>
</dbReference>
<protein>
    <submittedName>
        <fullName evidence="4">Monovalent cation/H(+) antiporter subunit G</fullName>
    </submittedName>
    <submittedName>
        <fullName evidence="3">Na(+)/H(+) antiporter subunit G1</fullName>
    </submittedName>
</protein>
<comment type="similarity">
    <text evidence="1">Belongs to the CPA3 antiporters (TC 2.A.63) subunit G family.</text>
</comment>
<name>A0A0W1KI86_9ACTO</name>
<feature type="transmembrane region" description="Helical" evidence="2">
    <location>
        <begin position="42"/>
        <end position="61"/>
    </location>
</feature>
<dbReference type="NCBIfam" id="TIGR01300">
    <property type="entry name" value="CPA3_mnhG_phaG"/>
    <property type="match status" value="1"/>
</dbReference>
<comment type="caution">
    <text evidence="3">The sequence shown here is derived from an EMBL/GenBank/DDBJ whole genome shotgun (WGS) entry which is preliminary data.</text>
</comment>